<comment type="caution">
    <text evidence="1">The sequence shown here is derived from an EMBL/GenBank/DDBJ whole genome shotgun (WGS) entry which is preliminary data.</text>
</comment>
<keyword evidence="2" id="KW-1185">Reference proteome</keyword>
<dbReference type="EMBL" id="PTQZ01000229">
    <property type="protein sequence ID" value="PQA34638.1"/>
    <property type="molecule type" value="Genomic_DNA"/>
</dbReference>
<proteinExistence type="predicted"/>
<dbReference type="Pfam" id="PF11948">
    <property type="entry name" value="DUF3465"/>
    <property type="match status" value="1"/>
</dbReference>
<evidence type="ECO:0000313" key="2">
    <source>
        <dbReference type="Proteomes" id="UP000243900"/>
    </source>
</evidence>
<dbReference type="OrthoDB" id="195616at2"/>
<gene>
    <name evidence="1" type="ORF">C5O18_08320</name>
</gene>
<protein>
    <recommendedName>
        <fullName evidence="3">DUF3465 domain-containing protein</fullName>
    </recommendedName>
</protein>
<accession>A0A2P6AR66</accession>
<evidence type="ECO:0000313" key="1">
    <source>
        <dbReference type="EMBL" id="PQA34638.1"/>
    </source>
</evidence>
<dbReference type="AlphaFoldDB" id="A0A2P6AR66"/>
<reference evidence="2" key="1">
    <citation type="submission" date="2018-02" db="EMBL/GenBank/DDBJ databases">
        <title>Genome sequencing of Solimonas sp. HR-BB.</title>
        <authorList>
            <person name="Lee Y."/>
            <person name="Jeon C.O."/>
        </authorList>
    </citation>
    <scope>NUCLEOTIDE SEQUENCE [LARGE SCALE GENOMIC DNA]</scope>
    <source>
        <strain evidence="2">HR-E</strain>
    </source>
</reference>
<dbReference type="InterPro" id="IPR021856">
    <property type="entry name" value="DUF3465"/>
</dbReference>
<dbReference type="RefSeq" id="WP_105193087.1">
    <property type="nucleotide sequence ID" value="NZ_PTQZ01000229.1"/>
</dbReference>
<sequence length="172" mass="18782">MSSLRRGSAWWLWLLLALAVFAGQRWLLPGGEPVATDTATATSPAHAPAVAGGSLTAEQIAAGNAAIGKAYVARRGGLQVLGEGTVSRILPDDNEGSRHQRFLLRLDDGRTVLVAHNIDLAPRIGGLSAGERVAFYGVYEWNDKGGVIHWTHHDPRDRHEHGWLRHQGREYR</sequence>
<evidence type="ECO:0008006" key="3">
    <source>
        <dbReference type="Google" id="ProtNLM"/>
    </source>
</evidence>
<name>A0A2P6AR66_9GAMM</name>
<organism evidence="1 2">
    <name type="scientific">Amnimonas aquatica</name>
    <dbReference type="NCBI Taxonomy" id="2094561"/>
    <lineage>
        <taxon>Bacteria</taxon>
        <taxon>Pseudomonadati</taxon>
        <taxon>Pseudomonadota</taxon>
        <taxon>Gammaproteobacteria</taxon>
        <taxon>Moraxellales</taxon>
        <taxon>Moraxellaceae</taxon>
        <taxon>Amnimonas</taxon>
    </lineage>
</organism>
<dbReference type="Proteomes" id="UP000243900">
    <property type="component" value="Unassembled WGS sequence"/>
</dbReference>